<keyword evidence="4 6" id="KW-1005">Bacterial flagellum biogenesis</keyword>
<evidence type="ECO:0000256" key="3">
    <source>
        <dbReference type="ARBA" id="ARBA00022490"/>
    </source>
</evidence>
<keyword evidence="7" id="KW-0969">Cilium</keyword>
<proteinExistence type="inferred from homology"/>
<keyword evidence="3 6" id="KW-0963">Cytoplasm</keyword>
<evidence type="ECO:0000256" key="4">
    <source>
        <dbReference type="ARBA" id="ARBA00022795"/>
    </source>
</evidence>
<evidence type="ECO:0000313" key="7">
    <source>
        <dbReference type="EMBL" id="OZI34998.1"/>
    </source>
</evidence>
<dbReference type="OrthoDB" id="9792010at2"/>
<dbReference type="EMBL" id="NEVM01000002">
    <property type="protein sequence ID" value="OZI34998.1"/>
    <property type="molecule type" value="Genomic_DNA"/>
</dbReference>
<dbReference type="NCBIfam" id="TIGR00208">
    <property type="entry name" value="fliS"/>
    <property type="match status" value="1"/>
</dbReference>
<evidence type="ECO:0000256" key="2">
    <source>
        <dbReference type="ARBA" id="ARBA00008787"/>
    </source>
</evidence>
<evidence type="ECO:0000256" key="1">
    <source>
        <dbReference type="ARBA" id="ARBA00004514"/>
    </source>
</evidence>
<protein>
    <recommendedName>
        <fullName evidence="6">Flagellar secretion chaperone FliS</fullName>
    </recommendedName>
</protein>
<evidence type="ECO:0000256" key="6">
    <source>
        <dbReference type="PIRNR" id="PIRNR039090"/>
    </source>
</evidence>
<dbReference type="RefSeq" id="WP_094853987.1">
    <property type="nucleotide sequence ID" value="NZ_NEVM01000002.1"/>
</dbReference>
<keyword evidence="8" id="KW-1185">Reference proteome</keyword>
<reference evidence="8" key="1">
    <citation type="submission" date="2017-05" db="EMBL/GenBank/DDBJ databases">
        <title>Complete and WGS of Bordetella genogroups.</title>
        <authorList>
            <person name="Spilker T."/>
            <person name="Lipuma J."/>
        </authorList>
    </citation>
    <scope>NUCLEOTIDE SEQUENCE [LARGE SCALE GENOMIC DNA]</scope>
    <source>
        <strain evidence="8">AU16122</strain>
    </source>
</reference>
<dbReference type="InterPro" id="IPR003713">
    <property type="entry name" value="FliS"/>
</dbReference>
<dbReference type="PIRSF" id="PIRSF039090">
    <property type="entry name" value="Flis"/>
    <property type="match status" value="1"/>
</dbReference>
<dbReference type="Gene3D" id="1.20.120.340">
    <property type="entry name" value="Flagellar protein FliS"/>
    <property type="match status" value="1"/>
</dbReference>
<accession>A0A261SC66</accession>
<dbReference type="CDD" id="cd16098">
    <property type="entry name" value="FliS"/>
    <property type="match status" value="1"/>
</dbReference>
<dbReference type="GO" id="GO:0044780">
    <property type="term" value="P:bacterial-type flagellum assembly"/>
    <property type="evidence" value="ECO:0007669"/>
    <property type="project" value="InterPro"/>
</dbReference>
<sequence>MAYASRRPDATYSVRSYKDVGLETQVLSASPERLISLLYSGARVAIGQARHHLEEGNVPERAKAITHAMRLVDEGLKQALANPHEDELAANLDALYDYILRQLVTANIKGDTTALDTADRLLADLQDAWQTAVDRPV</sequence>
<dbReference type="PANTHER" id="PTHR34773:SF1">
    <property type="entry name" value="FLAGELLAR SECRETION CHAPERONE FLIS"/>
    <property type="match status" value="1"/>
</dbReference>
<keyword evidence="5" id="KW-0143">Chaperone</keyword>
<dbReference type="Proteomes" id="UP000216020">
    <property type="component" value="Unassembled WGS sequence"/>
</dbReference>
<comment type="caution">
    <text evidence="7">The sequence shown here is derived from an EMBL/GenBank/DDBJ whole genome shotgun (WGS) entry which is preliminary data.</text>
</comment>
<dbReference type="Pfam" id="PF02561">
    <property type="entry name" value="FliS"/>
    <property type="match status" value="1"/>
</dbReference>
<comment type="subcellular location">
    <subcellularLocation>
        <location evidence="1 6">Cytoplasm</location>
        <location evidence="1 6">Cytosol</location>
    </subcellularLocation>
</comment>
<comment type="similarity">
    <text evidence="2 6">Belongs to the FliS family.</text>
</comment>
<dbReference type="GO" id="GO:0005829">
    <property type="term" value="C:cytosol"/>
    <property type="evidence" value="ECO:0007669"/>
    <property type="project" value="UniProtKB-SubCell"/>
</dbReference>
<name>A0A261SC66_9BORD</name>
<dbReference type="GO" id="GO:0071973">
    <property type="term" value="P:bacterial-type flagellum-dependent cell motility"/>
    <property type="evidence" value="ECO:0007669"/>
    <property type="project" value="TreeGrafter"/>
</dbReference>
<organism evidence="7 8">
    <name type="scientific">Bordetella genomosp. 10</name>
    <dbReference type="NCBI Taxonomy" id="1416804"/>
    <lineage>
        <taxon>Bacteria</taxon>
        <taxon>Pseudomonadati</taxon>
        <taxon>Pseudomonadota</taxon>
        <taxon>Betaproteobacteria</taxon>
        <taxon>Burkholderiales</taxon>
        <taxon>Alcaligenaceae</taxon>
        <taxon>Bordetella</taxon>
    </lineage>
</organism>
<dbReference type="PANTHER" id="PTHR34773">
    <property type="entry name" value="FLAGELLAR SECRETION CHAPERONE FLIS"/>
    <property type="match status" value="1"/>
</dbReference>
<gene>
    <name evidence="7" type="ORF">CAL29_16265</name>
</gene>
<dbReference type="SUPFAM" id="SSF101116">
    <property type="entry name" value="Flagellar export chaperone FliS"/>
    <property type="match status" value="1"/>
</dbReference>
<evidence type="ECO:0000313" key="8">
    <source>
        <dbReference type="Proteomes" id="UP000216020"/>
    </source>
</evidence>
<dbReference type="InterPro" id="IPR036584">
    <property type="entry name" value="FliS_sf"/>
</dbReference>
<evidence type="ECO:0000256" key="5">
    <source>
        <dbReference type="ARBA" id="ARBA00023186"/>
    </source>
</evidence>
<keyword evidence="7" id="KW-0282">Flagellum</keyword>
<dbReference type="AlphaFoldDB" id="A0A261SC66"/>
<keyword evidence="7" id="KW-0966">Cell projection</keyword>